<name>A0AAV5S9P8_9BILA</name>
<proteinExistence type="predicted"/>
<protein>
    <recommendedName>
        <fullName evidence="4">Ribosomal protein</fullName>
    </recommendedName>
</protein>
<evidence type="ECO:0000313" key="2">
    <source>
        <dbReference type="EMBL" id="GMS79222.1"/>
    </source>
</evidence>
<accession>A0AAV5S9P8</accession>
<dbReference type="Proteomes" id="UP001432027">
    <property type="component" value="Unassembled WGS sequence"/>
</dbReference>
<evidence type="ECO:0000256" key="1">
    <source>
        <dbReference type="SAM" id="MobiDB-lite"/>
    </source>
</evidence>
<evidence type="ECO:0008006" key="4">
    <source>
        <dbReference type="Google" id="ProtNLM"/>
    </source>
</evidence>
<feature type="compositionally biased region" description="Basic and acidic residues" evidence="1">
    <location>
        <begin position="133"/>
        <end position="152"/>
    </location>
</feature>
<evidence type="ECO:0000313" key="3">
    <source>
        <dbReference type="Proteomes" id="UP001432027"/>
    </source>
</evidence>
<dbReference type="EMBL" id="BTSX01000001">
    <property type="protein sequence ID" value="GMS79222.1"/>
    <property type="molecule type" value="Genomic_DNA"/>
</dbReference>
<reference evidence="2" key="1">
    <citation type="submission" date="2023-10" db="EMBL/GenBank/DDBJ databases">
        <title>Genome assembly of Pristionchus species.</title>
        <authorList>
            <person name="Yoshida K."/>
            <person name="Sommer R.J."/>
        </authorList>
    </citation>
    <scope>NUCLEOTIDE SEQUENCE</scope>
    <source>
        <strain evidence="2">RS0144</strain>
    </source>
</reference>
<organism evidence="2 3">
    <name type="scientific">Pristionchus entomophagus</name>
    <dbReference type="NCBI Taxonomy" id="358040"/>
    <lineage>
        <taxon>Eukaryota</taxon>
        <taxon>Metazoa</taxon>
        <taxon>Ecdysozoa</taxon>
        <taxon>Nematoda</taxon>
        <taxon>Chromadorea</taxon>
        <taxon>Rhabditida</taxon>
        <taxon>Rhabditina</taxon>
        <taxon>Diplogasteromorpha</taxon>
        <taxon>Diplogasteroidea</taxon>
        <taxon>Neodiplogasteridae</taxon>
        <taxon>Pristionchus</taxon>
    </lineage>
</organism>
<feature type="region of interest" description="Disordered" evidence="1">
    <location>
        <begin position="132"/>
        <end position="152"/>
    </location>
</feature>
<keyword evidence="3" id="KW-1185">Reference proteome</keyword>
<dbReference type="AlphaFoldDB" id="A0AAV5S9P8"/>
<comment type="caution">
    <text evidence="2">The sequence shown here is derived from an EMBL/GenBank/DDBJ whole genome shotgun (WGS) entry which is preliminary data.</text>
</comment>
<gene>
    <name evidence="2" type="ORF">PENTCL1PPCAC_1397</name>
</gene>
<sequence length="439" mass="46470">MDLDWLSSCSQAESLPGALADHVDWDGTLEAVEGRRGSASVRPHVLIKHPVSHIQHSHHLLVLDLIERIARRAPDGRGEQLAGLIEEGSSGGMGMVEKNAVEAPVHAVVDVVHVAGGRRVAGVLGDLLGGHGGVRDHVRHESEGARREESARLGDKADVRLWEELAHGRADEGSDLLEGGMVLSSGESSAHVNNLHLVTERQPDVEEIPGVLERDAVRRRVVAAGAHVEANADHGDAQLSSALEQFGSGLEWLGAELEVERAGGRGIGDGDAEDQLRALVVLGDLLQLLGVVEGHHGDALLLGVRDEGAGLAWIGVDDALRRHAHAHHDIDLLTGGAVESDAKRRQGLDHRLITVALDSVEGLDLGQLSLPESEALVERVQVDDHEGLIVVLQGFGIGDGSRDGQHVHGLLGHVHLGIANDLLAHEHHGCFRVGSGGNS</sequence>